<dbReference type="Proteomes" id="UP000515977">
    <property type="component" value="Chromosome"/>
</dbReference>
<dbReference type="RefSeq" id="WP_187570564.1">
    <property type="nucleotide sequence ID" value="NZ_CP060711.1"/>
</dbReference>
<dbReference type="EMBL" id="CP060711">
    <property type="protein sequence ID" value="QNN46815.1"/>
    <property type="molecule type" value="Genomic_DNA"/>
</dbReference>
<proteinExistence type="predicted"/>
<dbReference type="AlphaFoldDB" id="A0A7G9QTZ0"/>
<feature type="transmembrane region" description="Helical" evidence="1">
    <location>
        <begin position="57"/>
        <end position="75"/>
    </location>
</feature>
<sequence length="381" mass="41531">MSLGLLLPMALAALGALLLPLLLHLARRGESRTTDFAALRWLRATPRPRRRLRFEEWPLLLVRLLLLALLALWLARPVLYGAPDRRPFVAIMPGVDAAAIAAQPLPADARRHWLAAGLPDLTASRPIAPQPIASLLREIDASLAQDVPLIVLATAQFEGADAQLPRLSRNVDWRIVAETPPPPAAPETHAPRLYLQADPAHAPSLRYFQAAARAWRSEARSLAEDEPLPATDATIIRLASGSLPATLLDWIERGGTVLASSDALLPGSLKTVPLPSEETGTPLAEGGALGRGRLLRFLRPVQPSDMPLLLESRFPRRLQELLQPARQAPTYADARAYAPIAGARSHPQPPRELQPWLALLAALLFAIERWLATRARRAVPA</sequence>
<evidence type="ECO:0000259" key="2">
    <source>
        <dbReference type="Pfam" id="PF07584"/>
    </source>
</evidence>
<accession>A0A7G9QTZ0</accession>
<evidence type="ECO:0000256" key="1">
    <source>
        <dbReference type="SAM" id="Phobius"/>
    </source>
</evidence>
<dbReference type="Pfam" id="PF07584">
    <property type="entry name" value="BatA"/>
    <property type="match status" value="1"/>
</dbReference>
<organism evidence="3 4">
    <name type="scientific">Thermomonas brevis</name>
    <dbReference type="NCBI Taxonomy" id="215691"/>
    <lineage>
        <taxon>Bacteria</taxon>
        <taxon>Pseudomonadati</taxon>
        <taxon>Pseudomonadota</taxon>
        <taxon>Gammaproteobacteria</taxon>
        <taxon>Lysobacterales</taxon>
        <taxon>Lysobacteraceae</taxon>
        <taxon>Thermomonas</taxon>
    </lineage>
</organism>
<dbReference type="InterPro" id="IPR011933">
    <property type="entry name" value="Double_TM_dom"/>
</dbReference>
<protein>
    <submittedName>
        <fullName evidence="3">BatA domain-containing protein</fullName>
    </submittedName>
</protein>
<keyword evidence="1" id="KW-1133">Transmembrane helix</keyword>
<dbReference type="InterPro" id="IPR024163">
    <property type="entry name" value="Aerotolerance_reg_N"/>
</dbReference>
<keyword evidence="1" id="KW-0472">Membrane</keyword>
<gene>
    <name evidence="3" type="ORF">H9L17_01125</name>
</gene>
<keyword evidence="4" id="KW-1185">Reference proteome</keyword>
<feature type="transmembrane region" description="Helical" evidence="1">
    <location>
        <begin position="6"/>
        <end position="26"/>
    </location>
</feature>
<reference evidence="3 4" key="1">
    <citation type="submission" date="2020-08" db="EMBL/GenBank/DDBJ databases">
        <title>Genome sequence of Thermomonas brevis KACC 16975T.</title>
        <authorList>
            <person name="Hyun D.-W."/>
            <person name="Bae J.-W."/>
        </authorList>
    </citation>
    <scope>NUCLEOTIDE SEQUENCE [LARGE SCALE GENOMIC DNA]</scope>
    <source>
        <strain evidence="3 4">KACC 16975</strain>
    </source>
</reference>
<keyword evidence="1" id="KW-0812">Transmembrane</keyword>
<dbReference type="KEGG" id="tbv:H9L17_01125"/>
<feature type="domain" description="Aerotolerance regulator N-terminal" evidence="2">
    <location>
        <begin position="4"/>
        <end position="77"/>
    </location>
</feature>
<name>A0A7G9QTZ0_9GAMM</name>
<evidence type="ECO:0000313" key="4">
    <source>
        <dbReference type="Proteomes" id="UP000515977"/>
    </source>
</evidence>
<evidence type="ECO:0000313" key="3">
    <source>
        <dbReference type="EMBL" id="QNN46815.1"/>
    </source>
</evidence>
<dbReference type="NCBIfam" id="TIGR02226">
    <property type="entry name" value="two_anch"/>
    <property type="match status" value="1"/>
</dbReference>